<evidence type="ECO:0000256" key="1">
    <source>
        <dbReference type="SAM" id="Coils"/>
    </source>
</evidence>
<dbReference type="EMBL" id="CAJJDN010000030">
    <property type="protein sequence ID" value="CAD8073355.1"/>
    <property type="molecule type" value="Genomic_DNA"/>
</dbReference>
<evidence type="ECO:0000313" key="2">
    <source>
        <dbReference type="EMBL" id="CAD8073355.1"/>
    </source>
</evidence>
<dbReference type="Proteomes" id="UP000692954">
    <property type="component" value="Unassembled WGS sequence"/>
</dbReference>
<accession>A0A8S1M6Q4</accession>
<sequence>MKSIPIQKAQSEINDYIEKTKQSVQAQKQIVDILDAQLDQLYKLQNIRNQIDQTSDYTQNMITELKNQEKELEGISQEQDELIQTLEKAVTNEKYVDQEAARLQQYENTLIQRMSNYIQEIKSGQNTSLNLLQNYFFVLDNHSQK</sequence>
<keyword evidence="3" id="KW-1185">Reference proteome</keyword>
<proteinExistence type="predicted"/>
<reference evidence="2" key="1">
    <citation type="submission" date="2021-01" db="EMBL/GenBank/DDBJ databases">
        <authorList>
            <consortium name="Genoscope - CEA"/>
            <person name="William W."/>
        </authorList>
    </citation>
    <scope>NUCLEOTIDE SEQUENCE</scope>
</reference>
<name>A0A8S1M6Q4_9CILI</name>
<comment type="caution">
    <text evidence="2">The sequence shown here is derived from an EMBL/GenBank/DDBJ whole genome shotgun (WGS) entry which is preliminary data.</text>
</comment>
<evidence type="ECO:0000313" key="3">
    <source>
        <dbReference type="Proteomes" id="UP000692954"/>
    </source>
</evidence>
<organism evidence="2 3">
    <name type="scientific">Paramecium sonneborni</name>
    <dbReference type="NCBI Taxonomy" id="65129"/>
    <lineage>
        <taxon>Eukaryota</taxon>
        <taxon>Sar</taxon>
        <taxon>Alveolata</taxon>
        <taxon>Ciliophora</taxon>
        <taxon>Intramacronucleata</taxon>
        <taxon>Oligohymenophorea</taxon>
        <taxon>Peniculida</taxon>
        <taxon>Parameciidae</taxon>
        <taxon>Paramecium</taxon>
    </lineage>
</organism>
<dbReference type="AlphaFoldDB" id="A0A8S1M6Q4"/>
<dbReference type="OrthoDB" id="307065at2759"/>
<feature type="coiled-coil region" evidence="1">
    <location>
        <begin position="58"/>
        <end position="85"/>
    </location>
</feature>
<gene>
    <name evidence="2" type="ORF">PSON_ATCC_30995.1.T0300283</name>
</gene>
<protein>
    <submittedName>
        <fullName evidence="2">Uncharacterized protein</fullName>
    </submittedName>
</protein>
<keyword evidence="1" id="KW-0175">Coiled coil</keyword>